<dbReference type="CDD" id="cd00838">
    <property type="entry name" value="MPP_superfamily"/>
    <property type="match status" value="1"/>
</dbReference>
<organism evidence="2">
    <name type="scientific">hydrothermal vent metagenome</name>
    <dbReference type="NCBI Taxonomy" id="652676"/>
    <lineage>
        <taxon>unclassified sequences</taxon>
        <taxon>metagenomes</taxon>
        <taxon>ecological metagenomes</taxon>
    </lineage>
</organism>
<evidence type="ECO:0000313" key="2">
    <source>
        <dbReference type="EMBL" id="CUV09727.1"/>
    </source>
</evidence>
<proteinExistence type="predicted"/>
<sequence>MSTKTFAILTDIHSNLYALEQGLSIIEERKDVDQLVCLGDCFALGPAPKETLALLKGLDNCIFIRGNHDRYLIEKLWEKEQPSLEGMDPYDPICQAIVANEEWTAAQLGQEGVDFALEMHVAHREIIGNVLVEFTHAWYQRDDQPPSMEEIMNWRNHVKNSHPEIKKFIFVHGHIHTPRHETEEDLTIYCQGATGLPFDETPKGAVAFLTVGNSVEWDVVRYDYDQDATVNLLEERQPPFYSNLQNTVRYATINNDQ</sequence>
<dbReference type="AlphaFoldDB" id="A0A170QD00"/>
<dbReference type="PIRSF" id="PIRSF000883">
    <property type="entry name" value="Pesterase_MJ0912"/>
    <property type="match status" value="1"/>
</dbReference>
<dbReference type="InterPro" id="IPR050126">
    <property type="entry name" value="Ap4A_hydrolase"/>
</dbReference>
<dbReference type="InterPro" id="IPR029052">
    <property type="entry name" value="Metallo-depent_PP-like"/>
</dbReference>
<dbReference type="InterPro" id="IPR011152">
    <property type="entry name" value="Pesterase_MJ0912"/>
</dbReference>
<name>A0A170QD00_9ZZZZ</name>
<dbReference type="PANTHER" id="PTHR42850:SF2">
    <property type="entry name" value="BLL5683 PROTEIN"/>
    <property type="match status" value="1"/>
</dbReference>
<accession>A0A170QD00</accession>
<dbReference type="PANTHER" id="PTHR42850">
    <property type="entry name" value="METALLOPHOSPHOESTERASE"/>
    <property type="match status" value="1"/>
</dbReference>
<feature type="domain" description="Calcineurin-like phosphoesterase" evidence="1">
    <location>
        <begin position="5"/>
        <end position="178"/>
    </location>
</feature>
<dbReference type="SUPFAM" id="SSF56300">
    <property type="entry name" value="Metallo-dependent phosphatases"/>
    <property type="match status" value="1"/>
</dbReference>
<dbReference type="InterPro" id="IPR004843">
    <property type="entry name" value="Calcineurin-like_PHP"/>
</dbReference>
<dbReference type="GO" id="GO:0016791">
    <property type="term" value="F:phosphatase activity"/>
    <property type="evidence" value="ECO:0007669"/>
    <property type="project" value="TreeGrafter"/>
</dbReference>
<gene>
    <name evidence="2" type="ORF">MGWOODY_Mmi1753</name>
</gene>
<evidence type="ECO:0000259" key="1">
    <source>
        <dbReference type="Pfam" id="PF00149"/>
    </source>
</evidence>
<dbReference type="Pfam" id="PF00149">
    <property type="entry name" value="Metallophos"/>
    <property type="match status" value="1"/>
</dbReference>
<dbReference type="GO" id="GO:0005737">
    <property type="term" value="C:cytoplasm"/>
    <property type="evidence" value="ECO:0007669"/>
    <property type="project" value="TreeGrafter"/>
</dbReference>
<reference evidence="2" key="1">
    <citation type="submission" date="2015-10" db="EMBL/GenBank/DDBJ databases">
        <authorList>
            <person name="Gilbert D.G."/>
        </authorList>
    </citation>
    <scope>NUCLEOTIDE SEQUENCE</scope>
</reference>
<protein>
    <submittedName>
        <fullName evidence="2">Diadenosine tetraphosphatase</fullName>
    </submittedName>
</protein>
<dbReference type="Gene3D" id="3.60.21.10">
    <property type="match status" value="1"/>
</dbReference>
<dbReference type="EMBL" id="FAXC01000291">
    <property type="protein sequence ID" value="CUV09727.1"/>
    <property type="molecule type" value="Genomic_DNA"/>
</dbReference>